<dbReference type="EMBL" id="KV417530">
    <property type="protein sequence ID" value="KZP23843.1"/>
    <property type="molecule type" value="Genomic_DNA"/>
</dbReference>
<evidence type="ECO:0000313" key="2">
    <source>
        <dbReference type="EMBL" id="KZP23843.1"/>
    </source>
</evidence>
<keyword evidence="1" id="KW-0472">Membrane</keyword>
<name>A0A166MC23_9AGAM</name>
<dbReference type="AlphaFoldDB" id="A0A166MC23"/>
<accession>A0A166MC23</accession>
<proteinExistence type="predicted"/>
<sequence length="160" mass="17617">MSATATALLFYFRVSAVYLNSRIAASLFALGWLAVVGCFAYDSYLGVQKFSSGPDRSCGIILAPNDKMDASSYASIAVYDTMVYLAISWRLSSEPMTGSHWQARLASFFSGSGLYRLSRTLLRDGQFYYFGGSGMGIRQGQVEDSFSTEVVYEMTKINES</sequence>
<dbReference type="Proteomes" id="UP000076532">
    <property type="component" value="Unassembled WGS sequence"/>
</dbReference>
<feature type="transmembrane region" description="Helical" evidence="1">
    <location>
        <begin position="26"/>
        <end position="47"/>
    </location>
</feature>
<reference evidence="2 3" key="1">
    <citation type="journal article" date="2016" name="Mol. Biol. Evol.">
        <title>Comparative Genomics of Early-Diverging Mushroom-Forming Fungi Provides Insights into the Origins of Lignocellulose Decay Capabilities.</title>
        <authorList>
            <person name="Nagy L.G."/>
            <person name="Riley R."/>
            <person name="Tritt A."/>
            <person name="Adam C."/>
            <person name="Daum C."/>
            <person name="Floudas D."/>
            <person name="Sun H."/>
            <person name="Yadav J.S."/>
            <person name="Pangilinan J."/>
            <person name="Larsson K.H."/>
            <person name="Matsuura K."/>
            <person name="Barry K."/>
            <person name="Labutti K."/>
            <person name="Kuo R."/>
            <person name="Ohm R.A."/>
            <person name="Bhattacharya S.S."/>
            <person name="Shirouzu T."/>
            <person name="Yoshinaga Y."/>
            <person name="Martin F.M."/>
            <person name="Grigoriev I.V."/>
            <person name="Hibbett D.S."/>
        </authorList>
    </citation>
    <scope>NUCLEOTIDE SEQUENCE [LARGE SCALE GENOMIC DNA]</scope>
    <source>
        <strain evidence="2 3">CBS 109695</strain>
    </source>
</reference>
<evidence type="ECO:0000256" key="1">
    <source>
        <dbReference type="SAM" id="Phobius"/>
    </source>
</evidence>
<gene>
    <name evidence="2" type="ORF">FIBSPDRAFT_447480</name>
</gene>
<keyword evidence="3" id="KW-1185">Reference proteome</keyword>
<organism evidence="2 3">
    <name type="scientific">Athelia psychrophila</name>
    <dbReference type="NCBI Taxonomy" id="1759441"/>
    <lineage>
        <taxon>Eukaryota</taxon>
        <taxon>Fungi</taxon>
        <taxon>Dikarya</taxon>
        <taxon>Basidiomycota</taxon>
        <taxon>Agaricomycotina</taxon>
        <taxon>Agaricomycetes</taxon>
        <taxon>Agaricomycetidae</taxon>
        <taxon>Atheliales</taxon>
        <taxon>Atheliaceae</taxon>
        <taxon>Athelia</taxon>
    </lineage>
</organism>
<evidence type="ECO:0000313" key="3">
    <source>
        <dbReference type="Proteomes" id="UP000076532"/>
    </source>
</evidence>
<keyword evidence="1" id="KW-1133">Transmembrane helix</keyword>
<keyword evidence="1" id="KW-0812">Transmembrane</keyword>
<protein>
    <submittedName>
        <fullName evidence="2">Uncharacterized protein</fullName>
    </submittedName>
</protein>
<dbReference type="OrthoDB" id="3038990at2759"/>